<evidence type="ECO:0000256" key="1">
    <source>
        <dbReference type="ARBA" id="ARBA00010607"/>
    </source>
</evidence>
<dbReference type="PROSITE" id="PS51257">
    <property type="entry name" value="PROKAR_LIPOPROTEIN"/>
    <property type="match status" value="1"/>
</dbReference>
<feature type="chain" id="PRO_5035873492" description="Thaumatin-like protein" evidence="5">
    <location>
        <begin position="28"/>
        <end position="311"/>
    </location>
</feature>
<feature type="transmembrane region" description="Helical" evidence="4">
    <location>
        <begin position="291"/>
        <end position="310"/>
    </location>
</feature>
<organism evidence="6 7">
    <name type="scientific">Ceratopteris richardii</name>
    <name type="common">Triangle waterfern</name>
    <dbReference type="NCBI Taxonomy" id="49495"/>
    <lineage>
        <taxon>Eukaryota</taxon>
        <taxon>Viridiplantae</taxon>
        <taxon>Streptophyta</taxon>
        <taxon>Embryophyta</taxon>
        <taxon>Tracheophyta</taxon>
        <taxon>Polypodiopsida</taxon>
        <taxon>Polypodiidae</taxon>
        <taxon>Polypodiales</taxon>
        <taxon>Pteridineae</taxon>
        <taxon>Pteridaceae</taxon>
        <taxon>Parkerioideae</taxon>
        <taxon>Ceratopteris</taxon>
    </lineage>
</organism>
<dbReference type="SUPFAM" id="SSF49870">
    <property type="entry name" value="Osmotin, thaumatin-like protein"/>
    <property type="match status" value="1"/>
</dbReference>
<evidence type="ECO:0000313" key="6">
    <source>
        <dbReference type="EMBL" id="KAH7285118.1"/>
    </source>
</evidence>
<dbReference type="AlphaFoldDB" id="A0A8T2QNA4"/>
<reference evidence="6" key="1">
    <citation type="submission" date="2021-08" db="EMBL/GenBank/DDBJ databases">
        <title>WGS assembly of Ceratopteris richardii.</title>
        <authorList>
            <person name="Marchant D.B."/>
            <person name="Chen G."/>
            <person name="Jenkins J."/>
            <person name="Shu S."/>
            <person name="Leebens-Mack J."/>
            <person name="Grimwood J."/>
            <person name="Schmutz J."/>
            <person name="Soltis P."/>
            <person name="Soltis D."/>
            <person name="Chen Z.-H."/>
        </authorList>
    </citation>
    <scope>NUCLEOTIDE SEQUENCE</scope>
    <source>
        <strain evidence="6">Whitten #5841</strain>
        <tissue evidence="6">Leaf</tissue>
    </source>
</reference>
<keyword evidence="4" id="KW-0472">Membrane</keyword>
<accession>A0A8T2QNA4</accession>
<feature type="disulfide bond" evidence="3">
    <location>
        <begin position="199"/>
        <end position="209"/>
    </location>
</feature>
<feature type="disulfide bond" evidence="3">
    <location>
        <begin position="100"/>
        <end position="106"/>
    </location>
</feature>
<evidence type="ECO:0008006" key="8">
    <source>
        <dbReference type="Google" id="ProtNLM"/>
    </source>
</evidence>
<feature type="disulfide bond" evidence="3">
    <location>
        <begin position="37"/>
        <end position="249"/>
    </location>
</feature>
<dbReference type="InterPro" id="IPR037176">
    <property type="entry name" value="Osmotin/thaumatin-like_sf"/>
</dbReference>
<comment type="caution">
    <text evidence="6">The sequence shown here is derived from an EMBL/GenBank/DDBJ whole genome shotgun (WGS) entry which is preliminary data.</text>
</comment>
<dbReference type="SMART" id="SM00205">
    <property type="entry name" value="THN"/>
    <property type="match status" value="1"/>
</dbReference>
<dbReference type="Pfam" id="PF00314">
    <property type="entry name" value="Thaumatin"/>
    <property type="match status" value="1"/>
</dbReference>
<keyword evidence="7" id="KW-1185">Reference proteome</keyword>
<dbReference type="PROSITE" id="PS51367">
    <property type="entry name" value="THAUMATIN_2"/>
    <property type="match status" value="1"/>
</dbReference>
<sequence>MDLTKRIMPSLGAWILLLSVACGSVYGNVQFVISNGCPYTVWPGVLPNAGKPVLANGGLTLPPGQSSTIDAPAGWAGRFWGRTGCQFTSDGAGTCASGDCGGRLECQGVGSTPPATLVEFTLQGTMGATQDYYDVSLVDGYNIPVSVAPSGTASGACGVASCAVDINSNCPSSLQVVDDGQVVSCKSACLAFQSSQYCCNGAYASPTTCTPTAYSEFFKSACPDAYSYAYDDATSTFTCSSSQYTIVFCPSSTPSIASHSTRTSSGILPVNNTGDTGILDSRAWSGCTNMMTYQTMAIPILFWLIFGFLAC</sequence>
<name>A0A8T2QNA4_CERRI</name>
<evidence type="ECO:0000256" key="2">
    <source>
        <dbReference type="ARBA" id="ARBA00023157"/>
    </source>
</evidence>
<dbReference type="PIRSF" id="PIRSF002703">
    <property type="entry name" value="Thaumatin"/>
    <property type="match status" value="1"/>
</dbReference>
<feature type="signal peptide" evidence="5">
    <location>
        <begin position="1"/>
        <end position="27"/>
    </location>
</feature>
<dbReference type="OMA" id="SACTFTI"/>
<dbReference type="FunFam" id="2.60.110.10:FF:000002">
    <property type="entry name" value="Thaumatin-like protein 1a"/>
    <property type="match status" value="1"/>
</dbReference>
<keyword evidence="4" id="KW-0812">Transmembrane</keyword>
<dbReference type="EMBL" id="CM035438">
    <property type="protein sequence ID" value="KAH7285118.1"/>
    <property type="molecule type" value="Genomic_DNA"/>
</dbReference>
<feature type="disulfide bond" evidence="3">
    <location>
        <begin position="157"/>
        <end position="239"/>
    </location>
</feature>
<feature type="disulfide bond" evidence="3">
    <location>
        <begin position="85"/>
        <end position="95"/>
    </location>
</feature>
<dbReference type="PRINTS" id="PR00347">
    <property type="entry name" value="THAUMATIN"/>
</dbReference>
<feature type="disulfide bond" evidence="3">
    <location>
        <begin position="170"/>
        <end position="185"/>
    </location>
</feature>
<dbReference type="InterPro" id="IPR001938">
    <property type="entry name" value="Thaumatin"/>
</dbReference>
<protein>
    <recommendedName>
        <fullName evidence="8">Thaumatin-like protein</fullName>
    </recommendedName>
</protein>
<gene>
    <name evidence="6" type="ORF">KP509_33G014000</name>
</gene>
<evidence type="ECO:0000256" key="4">
    <source>
        <dbReference type="SAM" id="Phobius"/>
    </source>
</evidence>
<feature type="disulfide bond" evidence="3">
    <location>
        <begin position="162"/>
        <end position="222"/>
    </location>
</feature>
<dbReference type="Gene3D" id="2.60.110.10">
    <property type="entry name" value="Thaumatin"/>
    <property type="match status" value="1"/>
</dbReference>
<evidence type="ECO:0000256" key="3">
    <source>
        <dbReference type="PIRSR" id="PIRSR002703-1"/>
    </source>
</evidence>
<evidence type="ECO:0000256" key="5">
    <source>
        <dbReference type="SAM" id="SignalP"/>
    </source>
</evidence>
<dbReference type="Proteomes" id="UP000825935">
    <property type="component" value="Chromosome 33"/>
</dbReference>
<dbReference type="CDD" id="cd09218">
    <property type="entry name" value="TLP-PA"/>
    <property type="match status" value="1"/>
</dbReference>
<keyword evidence="4" id="KW-1133">Transmembrane helix</keyword>
<dbReference type="OrthoDB" id="430315at2759"/>
<comment type="similarity">
    <text evidence="1">Belongs to the thaumatin family.</text>
</comment>
<evidence type="ECO:0000313" key="7">
    <source>
        <dbReference type="Proteomes" id="UP000825935"/>
    </source>
</evidence>
<keyword evidence="5" id="KW-0732">Signal</keyword>
<keyword evidence="2 3" id="KW-1015">Disulfide bond</keyword>
<feature type="disulfide bond" evidence="3">
    <location>
        <begin position="189"/>
        <end position="198"/>
    </location>
</feature>
<proteinExistence type="inferred from homology"/>
<dbReference type="PANTHER" id="PTHR31048">
    <property type="entry name" value="OS03G0233200 PROTEIN"/>
    <property type="match status" value="1"/>
</dbReference>